<keyword evidence="1" id="KW-0472">Membrane</keyword>
<sequence>MQLPRLKRNTDGAKKTLRREITIALAIKLLVLYGLWYAFFSHPSIHGMTEGMDPDRVAAALVAPPPANTTVPHEEKHK</sequence>
<name>A0A1J5RJ33_9ZZZZ</name>
<organism evidence="2">
    <name type="scientific">mine drainage metagenome</name>
    <dbReference type="NCBI Taxonomy" id="410659"/>
    <lineage>
        <taxon>unclassified sequences</taxon>
        <taxon>metagenomes</taxon>
        <taxon>ecological metagenomes</taxon>
    </lineage>
</organism>
<dbReference type="EMBL" id="MLJW01000154">
    <property type="protein sequence ID" value="OIQ96144.1"/>
    <property type="molecule type" value="Genomic_DNA"/>
</dbReference>
<keyword evidence="1" id="KW-1133">Transmembrane helix</keyword>
<gene>
    <name evidence="2" type="ORF">GALL_218990</name>
</gene>
<comment type="caution">
    <text evidence="2">The sequence shown here is derived from an EMBL/GenBank/DDBJ whole genome shotgun (WGS) entry which is preliminary data.</text>
</comment>
<dbReference type="InterPro" id="IPR054636">
    <property type="entry name" value="CydP"/>
</dbReference>
<protein>
    <submittedName>
        <fullName evidence="2">Uncharacterized protein</fullName>
    </submittedName>
</protein>
<keyword evidence="1" id="KW-0812">Transmembrane</keyword>
<proteinExistence type="predicted"/>
<dbReference type="NCBIfam" id="NF045611">
    <property type="entry name" value="small_CydP"/>
    <property type="match status" value="1"/>
</dbReference>
<evidence type="ECO:0000313" key="2">
    <source>
        <dbReference type="EMBL" id="OIQ96144.1"/>
    </source>
</evidence>
<dbReference type="AlphaFoldDB" id="A0A1J5RJ33"/>
<accession>A0A1J5RJ33</accession>
<evidence type="ECO:0000256" key="1">
    <source>
        <dbReference type="SAM" id="Phobius"/>
    </source>
</evidence>
<feature type="transmembrane region" description="Helical" evidence="1">
    <location>
        <begin position="21"/>
        <end position="39"/>
    </location>
</feature>
<reference evidence="2" key="1">
    <citation type="submission" date="2016-10" db="EMBL/GenBank/DDBJ databases">
        <title>Sequence of Gallionella enrichment culture.</title>
        <authorList>
            <person name="Poehlein A."/>
            <person name="Muehling M."/>
            <person name="Daniel R."/>
        </authorList>
    </citation>
    <scope>NUCLEOTIDE SEQUENCE</scope>
</reference>